<dbReference type="PANTHER" id="PTHR30349">
    <property type="entry name" value="PHAGE INTEGRASE-RELATED"/>
    <property type="match status" value="1"/>
</dbReference>
<dbReference type="EMBL" id="DYVE01000004">
    <property type="protein sequence ID" value="HJG27046.1"/>
    <property type="molecule type" value="Genomic_DNA"/>
</dbReference>
<dbReference type="AlphaFoldDB" id="A0A921IH81"/>
<evidence type="ECO:0000259" key="2">
    <source>
        <dbReference type="PROSITE" id="PS51898"/>
    </source>
</evidence>
<evidence type="ECO:0000313" key="3">
    <source>
        <dbReference type="EMBL" id="HJG27046.1"/>
    </source>
</evidence>
<name>A0A921IH81_9FIRM</name>
<keyword evidence="1" id="KW-0233">DNA recombination</keyword>
<protein>
    <submittedName>
        <fullName evidence="3">Tyrosine-type recombinase/integrase</fullName>
    </submittedName>
</protein>
<dbReference type="Proteomes" id="UP000782880">
    <property type="component" value="Unassembled WGS sequence"/>
</dbReference>
<dbReference type="InterPro" id="IPR011010">
    <property type="entry name" value="DNA_brk_join_enz"/>
</dbReference>
<sequence>MAISSRALKNNKIRQIYPAKFVMDTLRQQKRRQAEMRLLAGPAWSNPNSLVFTDEFGKHLNHDLVYRHLKRLFIKMGLPKLRFHDLRHSYAVLSIQAGDDIKTVQENLGHYSAAFTLDVYGHVTEQMKRSSSERMEQYIHMLDKAK</sequence>
<dbReference type="GO" id="GO:0003677">
    <property type="term" value="F:DNA binding"/>
    <property type="evidence" value="ECO:0007669"/>
    <property type="project" value="InterPro"/>
</dbReference>
<dbReference type="PANTHER" id="PTHR30349:SF64">
    <property type="entry name" value="PROPHAGE INTEGRASE INTD-RELATED"/>
    <property type="match status" value="1"/>
</dbReference>
<dbReference type="GO" id="GO:0015074">
    <property type="term" value="P:DNA integration"/>
    <property type="evidence" value="ECO:0007669"/>
    <property type="project" value="InterPro"/>
</dbReference>
<feature type="domain" description="Tyr recombinase" evidence="2">
    <location>
        <begin position="1"/>
        <end position="133"/>
    </location>
</feature>
<dbReference type="SUPFAM" id="SSF56349">
    <property type="entry name" value="DNA breaking-rejoining enzymes"/>
    <property type="match status" value="1"/>
</dbReference>
<accession>A0A921IH81</accession>
<dbReference type="InterPro" id="IPR002104">
    <property type="entry name" value="Integrase_catalytic"/>
</dbReference>
<dbReference type="Gene3D" id="1.10.443.10">
    <property type="entry name" value="Intergrase catalytic core"/>
    <property type="match status" value="1"/>
</dbReference>
<dbReference type="GO" id="GO:0006310">
    <property type="term" value="P:DNA recombination"/>
    <property type="evidence" value="ECO:0007669"/>
    <property type="project" value="UniProtKB-KW"/>
</dbReference>
<dbReference type="Pfam" id="PF00589">
    <property type="entry name" value="Phage_integrase"/>
    <property type="match status" value="1"/>
</dbReference>
<proteinExistence type="predicted"/>
<dbReference type="InterPro" id="IPR050090">
    <property type="entry name" value="Tyrosine_recombinase_XerCD"/>
</dbReference>
<evidence type="ECO:0000313" key="4">
    <source>
        <dbReference type="Proteomes" id="UP000782880"/>
    </source>
</evidence>
<comment type="caution">
    <text evidence="3">The sequence shown here is derived from an EMBL/GenBank/DDBJ whole genome shotgun (WGS) entry which is preliminary data.</text>
</comment>
<organism evidence="3 4">
    <name type="scientific">Subdoligranulum variabile</name>
    <dbReference type="NCBI Taxonomy" id="214851"/>
    <lineage>
        <taxon>Bacteria</taxon>
        <taxon>Bacillati</taxon>
        <taxon>Bacillota</taxon>
        <taxon>Clostridia</taxon>
        <taxon>Eubacteriales</taxon>
        <taxon>Oscillospiraceae</taxon>
        <taxon>Subdoligranulum</taxon>
    </lineage>
</organism>
<reference evidence="3" key="1">
    <citation type="journal article" date="2021" name="PeerJ">
        <title>Extensive microbial diversity within the chicken gut microbiome revealed by metagenomics and culture.</title>
        <authorList>
            <person name="Gilroy R."/>
            <person name="Ravi A."/>
            <person name="Getino M."/>
            <person name="Pursley I."/>
            <person name="Horton D.L."/>
            <person name="Alikhan N.F."/>
            <person name="Baker D."/>
            <person name="Gharbi K."/>
            <person name="Hall N."/>
            <person name="Watson M."/>
            <person name="Adriaenssens E.M."/>
            <person name="Foster-Nyarko E."/>
            <person name="Jarju S."/>
            <person name="Secka A."/>
            <person name="Antonio M."/>
            <person name="Oren A."/>
            <person name="Chaudhuri R.R."/>
            <person name="La Ragione R."/>
            <person name="Hildebrand F."/>
            <person name="Pallen M.J."/>
        </authorList>
    </citation>
    <scope>NUCLEOTIDE SEQUENCE</scope>
    <source>
        <strain evidence="3">ChiBcec21-2208</strain>
    </source>
</reference>
<reference evidence="3" key="2">
    <citation type="submission" date="2021-09" db="EMBL/GenBank/DDBJ databases">
        <authorList>
            <person name="Gilroy R."/>
        </authorList>
    </citation>
    <scope>NUCLEOTIDE SEQUENCE</scope>
    <source>
        <strain evidence="3">ChiBcec21-2208</strain>
    </source>
</reference>
<dbReference type="PROSITE" id="PS51898">
    <property type="entry name" value="TYR_RECOMBINASE"/>
    <property type="match status" value="1"/>
</dbReference>
<evidence type="ECO:0000256" key="1">
    <source>
        <dbReference type="ARBA" id="ARBA00023172"/>
    </source>
</evidence>
<gene>
    <name evidence="3" type="ORF">K8V20_00140</name>
</gene>
<dbReference type="InterPro" id="IPR013762">
    <property type="entry name" value="Integrase-like_cat_sf"/>
</dbReference>